<dbReference type="GO" id="GO:0046920">
    <property type="term" value="F:alpha-(1-&gt;3)-fucosyltransferase activity"/>
    <property type="evidence" value="ECO:0007669"/>
    <property type="project" value="TreeGrafter"/>
</dbReference>
<evidence type="ECO:0000256" key="11">
    <source>
        <dbReference type="RuleBase" id="RU003832"/>
    </source>
</evidence>
<evidence type="ECO:0000313" key="14">
    <source>
        <dbReference type="EMBL" id="CAF1017448.1"/>
    </source>
</evidence>
<evidence type="ECO:0000256" key="4">
    <source>
        <dbReference type="ARBA" id="ARBA00022676"/>
    </source>
</evidence>
<keyword evidence="7" id="KW-0735">Signal-anchor</keyword>
<protein>
    <recommendedName>
        <fullName evidence="11">Fucosyltransferase</fullName>
        <ecNumber evidence="11">2.4.1.-</ecNumber>
    </recommendedName>
</protein>
<keyword evidence="10" id="KW-0325">Glycoprotein</keyword>
<proteinExistence type="inferred from homology"/>
<dbReference type="OrthoDB" id="427096at2759"/>
<keyword evidence="4 11" id="KW-0328">Glycosyltransferase</keyword>
<dbReference type="Pfam" id="PF17039">
    <property type="entry name" value="Glyco_tran_10_N"/>
    <property type="match status" value="1"/>
</dbReference>
<comment type="similarity">
    <text evidence="3 11">Belongs to the glycosyltransferase 10 family.</text>
</comment>
<keyword evidence="11" id="KW-0333">Golgi apparatus</keyword>
<dbReference type="Proteomes" id="UP000663879">
    <property type="component" value="Unassembled WGS sequence"/>
</dbReference>
<evidence type="ECO:0000256" key="2">
    <source>
        <dbReference type="ARBA" id="ARBA00004922"/>
    </source>
</evidence>
<reference evidence="14" key="1">
    <citation type="submission" date="2021-02" db="EMBL/GenBank/DDBJ databases">
        <authorList>
            <person name="Nowell W R."/>
        </authorList>
    </citation>
    <scope>NUCLEOTIDE SEQUENCE</scope>
    <source>
        <strain evidence="14">Ploen Becks lab</strain>
    </source>
</reference>
<dbReference type="AlphaFoldDB" id="A0A814HZ72"/>
<evidence type="ECO:0000256" key="10">
    <source>
        <dbReference type="ARBA" id="ARBA00023180"/>
    </source>
</evidence>
<comment type="pathway">
    <text evidence="2">Protein modification; protein glycosylation.</text>
</comment>
<dbReference type="EMBL" id="CAJNOC010004323">
    <property type="protein sequence ID" value="CAF1017448.1"/>
    <property type="molecule type" value="Genomic_DNA"/>
</dbReference>
<feature type="domain" description="Fucosyltransferase C-terminal" evidence="12">
    <location>
        <begin position="254"/>
        <end position="442"/>
    </location>
</feature>
<accession>A0A814HZ72</accession>
<dbReference type="EC" id="2.4.1.-" evidence="11"/>
<feature type="transmembrane region" description="Helical" evidence="11">
    <location>
        <begin position="24"/>
        <end position="43"/>
    </location>
</feature>
<comment type="caution">
    <text evidence="14">The sequence shown here is derived from an EMBL/GenBank/DDBJ whole genome shotgun (WGS) entry which is preliminary data.</text>
</comment>
<organism evidence="14 15">
    <name type="scientific">Brachionus calyciflorus</name>
    <dbReference type="NCBI Taxonomy" id="104777"/>
    <lineage>
        <taxon>Eukaryota</taxon>
        <taxon>Metazoa</taxon>
        <taxon>Spiralia</taxon>
        <taxon>Gnathifera</taxon>
        <taxon>Rotifera</taxon>
        <taxon>Eurotatoria</taxon>
        <taxon>Monogononta</taxon>
        <taxon>Pseudotrocha</taxon>
        <taxon>Ploima</taxon>
        <taxon>Brachionidae</taxon>
        <taxon>Brachionus</taxon>
    </lineage>
</organism>
<comment type="subcellular location">
    <subcellularLocation>
        <location evidence="11">Golgi apparatus</location>
        <location evidence="11">Golgi stack membrane</location>
        <topology evidence="11">Single-pass type II membrane protein</topology>
    </subcellularLocation>
    <subcellularLocation>
        <location evidence="1">Membrane</location>
        <topology evidence="1">Single-pass membrane protein</topology>
    </subcellularLocation>
</comment>
<dbReference type="UniPathway" id="UPA00378"/>
<evidence type="ECO:0000256" key="9">
    <source>
        <dbReference type="ARBA" id="ARBA00023136"/>
    </source>
</evidence>
<evidence type="ECO:0000256" key="3">
    <source>
        <dbReference type="ARBA" id="ARBA00008919"/>
    </source>
</evidence>
<keyword evidence="5 11" id="KW-0808">Transferase</keyword>
<evidence type="ECO:0000259" key="13">
    <source>
        <dbReference type="Pfam" id="PF17039"/>
    </source>
</evidence>
<evidence type="ECO:0000256" key="8">
    <source>
        <dbReference type="ARBA" id="ARBA00022989"/>
    </source>
</evidence>
<evidence type="ECO:0000313" key="15">
    <source>
        <dbReference type="Proteomes" id="UP000663879"/>
    </source>
</evidence>
<evidence type="ECO:0000256" key="7">
    <source>
        <dbReference type="ARBA" id="ARBA00022968"/>
    </source>
</evidence>
<sequence>MLRKFKKLSRIYLTLYIRQTLKFLLKRVILVIFPLSFLFIISLPPDKPEIFFEVKDHSVKTHSYLSEYKEISTLHKRFESRKFKTVLNNQRRTDTSHLTSLNFLVLEYDKIFGQTKYCQYFKKTENNYEKGKQKVYLDECPYRNCIFTCNHSLINDANAILFSGPDLENVKFSKQELYENLMSSIIDRPSQIWIVWNDEANKVSDELDIFKFNWTMSYRLESEISDCSYGCKYPKIGEIINPVEFKKEISYQFKSRNNTAVWFVSNCDSNYRLKFASNLKNYYPIEVYGSCSKYVQSGFFESLFDYFKPKKCGRDTECEYEKLIANKFYLSFESKNCSNYMTEKVWKMLYLGIIPVVIQPNRQFYELSLPQNSFIHAQDFDYDPKKLADYLTYVSSDFEMYYSYLKWKLDYDVVFTGYQNEKRRLCELCTKLNTENSIIYYNKVSDFFNDQCIIN</sequence>
<evidence type="ECO:0000256" key="5">
    <source>
        <dbReference type="ARBA" id="ARBA00022679"/>
    </source>
</evidence>
<dbReference type="InterPro" id="IPR001503">
    <property type="entry name" value="Glyco_trans_10"/>
</dbReference>
<keyword evidence="9 11" id="KW-0472">Membrane</keyword>
<gene>
    <name evidence="14" type="ORF">OXX778_LOCUS17204</name>
</gene>
<evidence type="ECO:0000259" key="12">
    <source>
        <dbReference type="Pfam" id="PF00852"/>
    </source>
</evidence>
<name>A0A814HZ72_9BILA</name>
<dbReference type="InterPro" id="IPR038577">
    <property type="entry name" value="GT10-like_C_sf"/>
</dbReference>
<dbReference type="SUPFAM" id="SSF53756">
    <property type="entry name" value="UDP-Glycosyltransferase/glycogen phosphorylase"/>
    <property type="match status" value="1"/>
</dbReference>
<evidence type="ECO:0000256" key="1">
    <source>
        <dbReference type="ARBA" id="ARBA00004167"/>
    </source>
</evidence>
<dbReference type="GO" id="GO:0032580">
    <property type="term" value="C:Golgi cisterna membrane"/>
    <property type="evidence" value="ECO:0007669"/>
    <property type="project" value="UniProtKB-SubCell"/>
</dbReference>
<dbReference type="PANTHER" id="PTHR11929">
    <property type="entry name" value="ALPHA- 1,3 -FUCOSYLTRANSFERASE"/>
    <property type="match status" value="1"/>
</dbReference>
<dbReference type="InterPro" id="IPR055270">
    <property type="entry name" value="Glyco_tran_10_C"/>
</dbReference>
<keyword evidence="15" id="KW-1185">Reference proteome</keyword>
<dbReference type="InterPro" id="IPR031481">
    <property type="entry name" value="Glyco_tran_10_N"/>
</dbReference>
<dbReference type="PANTHER" id="PTHR11929:SF145">
    <property type="entry name" value="ALPHA-(1,3)-FUCOSYLTRANSFERASE FUT-1"/>
    <property type="match status" value="1"/>
</dbReference>
<dbReference type="Gene3D" id="3.40.50.11660">
    <property type="entry name" value="Glycosyl transferase family 10, C-terminal domain"/>
    <property type="match status" value="1"/>
</dbReference>
<dbReference type="Pfam" id="PF00852">
    <property type="entry name" value="Glyco_transf_10"/>
    <property type="match status" value="1"/>
</dbReference>
<feature type="domain" description="Fucosyltransferase N-terminal" evidence="13">
    <location>
        <begin position="132"/>
        <end position="225"/>
    </location>
</feature>
<keyword evidence="6 11" id="KW-0812">Transmembrane</keyword>
<evidence type="ECO:0000256" key="6">
    <source>
        <dbReference type="ARBA" id="ARBA00022692"/>
    </source>
</evidence>
<keyword evidence="8 11" id="KW-1133">Transmembrane helix</keyword>